<reference evidence="3" key="4">
    <citation type="journal article" date="2015" name="G3 (Bethesda)">
        <title>Genome sequences of three phytopathogenic species of the Magnaporthaceae family of fungi.</title>
        <authorList>
            <person name="Okagaki L.H."/>
            <person name="Nunes C.C."/>
            <person name="Sailsbery J."/>
            <person name="Clay B."/>
            <person name="Brown D."/>
            <person name="John T."/>
            <person name="Oh Y."/>
            <person name="Young N."/>
            <person name="Fitzgerald M."/>
            <person name="Haas B.J."/>
            <person name="Zeng Q."/>
            <person name="Young S."/>
            <person name="Adiconis X."/>
            <person name="Fan L."/>
            <person name="Levin J.Z."/>
            <person name="Mitchell T.K."/>
            <person name="Okubara P.A."/>
            <person name="Farman M.L."/>
            <person name="Kohn L.M."/>
            <person name="Birren B."/>
            <person name="Ma L.-J."/>
            <person name="Dean R.A."/>
        </authorList>
    </citation>
    <scope>NUCLEOTIDE SEQUENCE</scope>
    <source>
        <strain evidence="3">R3-111a-1</strain>
    </source>
</reference>
<proteinExistence type="predicted"/>
<dbReference type="PANTHER" id="PTHR31048">
    <property type="entry name" value="OS03G0233200 PROTEIN"/>
    <property type="match status" value="1"/>
</dbReference>
<protein>
    <recommendedName>
        <fullName evidence="5">Thaumatin family protein</fullName>
    </recommendedName>
</protein>
<reference evidence="2" key="3">
    <citation type="submission" date="2010-09" db="EMBL/GenBank/DDBJ databases">
        <title>Annotation of Gaeumannomyces graminis var. tritici R3-111a-1.</title>
        <authorList>
            <consortium name="The Broad Institute Genome Sequencing Platform"/>
            <person name="Ma L.-J."/>
            <person name="Dead R."/>
            <person name="Young S.K."/>
            <person name="Zeng Q."/>
            <person name="Gargeya S."/>
            <person name="Fitzgerald M."/>
            <person name="Haas B."/>
            <person name="Abouelleil A."/>
            <person name="Alvarado L."/>
            <person name="Arachchi H.M."/>
            <person name="Berlin A."/>
            <person name="Brown A."/>
            <person name="Chapman S.B."/>
            <person name="Chen Z."/>
            <person name="Dunbar C."/>
            <person name="Freedman E."/>
            <person name="Gearin G."/>
            <person name="Gellesch M."/>
            <person name="Goldberg J."/>
            <person name="Griggs A."/>
            <person name="Gujja S."/>
            <person name="Heiman D."/>
            <person name="Howarth C."/>
            <person name="Larson L."/>
            <person name="Lui A."/>
            <person name="MacDonald P.J.P."/>
            <person name="Mehta T."/>
            <person name="Montmayeur A."/>
            <person name="Murphy C."/>
            <person name="Neiman D."/>
            <person name="Pearson M."/>
            <person name="Priest M."/>
            <person name="Roberts A."/>
            <person name="Saif S."/>
            <person name="Shea T."/>
            <person name="Shenoy N."/>
            <person name="Sisk P."/>
            <person name="Stolte C."/>
            <person name="Sykes S."/>
            <person name="Yandava C."/>
            <person name="Wortman J."/>
            <person name="Nusbaum C."/>
            <person name="Birren B."/>
        </authorList>
    </citation>
    <scope>NUCLEOTIDE SEQUENCE</scope>
    <source>
        <strain evidence="2">R3-111a-1</strain>
    </source>
</reference>
<dbReference type="STRING" id="644352.J3PE19"/>
<dbReference type="PROSITE" id="PS51367">
    <property type="entry name" value="THAUMATIN_2"/>
    <property type="match status" value="1"/>
</dbReference>
<dbReference type="InterPro" id="IPR037176">
    <property type="entry name" value="Osmotin/thaumatin-like_sf"/>
</dbReference>
<dbReference type="Gene3D" id="2.60.110.10">
    <property type="entry name" value="Thaumatin"/>
    <property type="match status" value="1"/>
</dbReference>
<reference evidence="4" key="1">
    <citation type="submission" date="2010-07" db="EMBL/GenBank/DDBJ databases">
        <title>The genome sequence of Gaeumannomyces graminis var. tritici strain R3-111a-1.</title>
        <authorList>
            <consortium name="The Broad Institute Genome Sequencing Platform"/>
            <person name="Ma L.-J."/>
            <person name="Dead R."/>
            <person name="Young S."/>
            <person name="Zeng Q."/>
            <person name="Koehrsen M."/>
            <person name="Alvarado L."/>
            <person name="Berlin A."/>
            <person name="Chapman S.B."/>
            <person name="Chen Z."/>
            <person name="Freedman E."/>
            <person name="Gellesch M."/>
            <person name="Goldberg J."/>
            <person name="Griggs A."/>
            <person name="Gujja S."/>
            <person name="Heilman E.R."/>
            <person name="Heiman D."/>
            <person name="Hepburn T."/>
            <person name="Howarth C."/>
            <person name="Jen D."/>
            <person name="Larson L."/>
            <person name="Mehta T."/>
            <person name="Neiman D."/>
            <person name="Pearson M."/>
            <person name="Roberts A."/>
            <person name="Saif S."/>
            <person name="Shea T."/>
            <person name="Shenoy N."/>
            <person name="Sisk P."/>
            <person name="Stolte C."/>
            <person name="Sykes S."/>
            <person name="Walk T."/>
            <person name="White J."/>
            <person name="Yandava C."/>
            <person name="Haas B."/>
            <person name="Nusbaum C."/>
            <person name="Birren B."/>
        </authorList>
    </citation>
    <scope>NUCLEOTIDE SEQUENCE [LARGE SCALE GENOMIC DNA]</scope>
    <source>
        <strain evidence="4">R3-111a-1</strain>
    </source>
</reference>
<dbReference type="EnsemblFungi" id="EJT70719">
    <property type="protein sequence ID" value="EJT70719"/>
    <property type="gene ID" value="GGTG_11742"/>
</dbReference>
<dbReference type="InterPro" id="IPR001938">
    <property type="entry name" value="Thaumatin"/>
</dbReference>
<dbReference type="RefSeq" id="XP_009227897.1">
    <property type="nucleotide sequence ID" value="XM_009229633.1"/>
</dbReference>
<evidence type="ECO:0000313" key="3">
    <source>
        <dbReference type="EnsemblFungi" id="EJT70719"/>
    </source>
</evidence>
<dbReference type="GeneID" id="20352200"/>
<dbReference type="Pfam" id="PF00314">
    <property type="entry name" value="Thaumatin"/>
    <property type="match status" value="1"/>
</dbReference>
<keyword evidence="4" id="KW-1185">Reference proteome</keyword>
<feature type="disulfide bond" evidence="1">
    <location>
        <begin position="202"/>
        <end position="234"/>
    </location>
</feature>
<dbReference type="EMBL" id="GL385401">
    <property type="protein sequence ID" value="EJT70719.1"/>
    <property type="molecule type" value="Genomic_DNA"/>
</dbReference>
<feature type="disulfide bond" evidence="1">
    <location>
        <begin position="68"/>
        <end position="92"/>
    </location>
</feature>
<dbReference type="OrthoDB" id="430315at2759"/>
<dbReference type="SUPFAM" id="SSF49870">
    <property type="entry name" value="Osmotin, thaumatin-like protein"/>
    <property type="match status" value="1"/>
</dbReference>
<name>J3PE19_GAET3</name>
<gene>
    <name evidence="3" type="primary">20352200</name>
    <name evidence="2" type="ORF">GGTG_11742</name>
</gene>
<keyword evidence="1" id="KW-1015">Disulfide bond</keyword>
<dbReference type="eggNOG" id="ENOG502S0AX">
    <property type="taxonomic scope" value="Eukaryota"/>
</dbReference>
<dbReference type="VEuPathDB" id="FungiDB:GGTG_11742"/>
<feature type="disulfide bond" evidence="1">
    <location>
        <begin position="238"/>
        <end position="247"/>
    </location>
</feature>
<accession>J3PE19</accession>
<reference evidence="2" key="2">
    <citation type="submission" date="2010-07" db="EMBL/GenBank/DDBJ databases">
        <authorList>
            <consortium name="The Broad Institute Genome Sequencing Platform"/>
            <consortium name="Broad Institute Genome Sequencing Center for Infectious Disease"/>
            <person name="Ma L.-J."/>
            <person name="Dead R."/>
            <person name="Young S."/>
            <person name="Zeng Q."/>
            <person name="Koehrsen M."/>
            <person name="Alvarado L."/>
            <person name="Berlin A."/>
            <person name="Chapman S.B."/>
            <person name="Chen Z."/>
            <person name="Freedman E."/>
            <person name="Gellesch M."/>
            <person name="Goldberg J."/>
            <person name="Griggs A."/>
            <person name="Gujja S."/>
            <person name="Heilman E.R."/>
            <person name="Heiman D."/>
            <person name="Hepburn T."/>
            <person name="Howarth C."/>
            <person name="Jen D."/>
            <person name="Larson L."/>
            <person name="Mehta T."/>
            <person name="Neiman D."/>
            <person name="Pearson M."/>
            <person name="Roberts A."/>
            <person name="Saif S."/>
            <person name="Shea T."/>
            <person name="Shenoy N."/>
            <person name="Sisk P."/>
            <person name="Stolte C."/>
            <person name="Sykes S."/>
            <person name="Walk T."/>
            <person name="White J."/>
            <person name="Yandava C."/>
            <person name="Haas B."/>
            <person name="Nusbaum C."/>
            <person name="Birren B."/>
        </authorList>
    </citation>
    <scope>NUCLEOTIDE SEQUENCE</scope>
    <source>
        <strain evidence="2">R3-111a-1</strain>
    </source>
</reference>
<dbReference type="PRINTS" id="PR00347">
    <property type="entry name" value="THAUMATIN"/>
</dbReference>
<feature type="disulfide bond" evidence="1">
    <location>
        <begin position="97"/>
        <end position="103"/>
    </location>
</feature>
<evidence type="ECO:0000256" key="1">
    <source>
        <dbReference type="PIRSR" id="PIRSR002703-1"/>
    </source>
</evidence>
<feature type="disulfide bond" evidence="1">
    <location>
        <begin position="21"/>
        <end position="299"/>
    </location>
</feature>
<sequence length="369" mass="39075">MLTSDLFNDTHAVPIRITNSCADTIWPAVATQHGRGPGLGGFELGGGKTRDFNVSFDWQGRVWGRTNCTFNANDTGPADPSRGSAAGPGTACATGDCFGVRDCAGGGQVPSTLAEFTLQGGVGGKQTFYDISLVDGYNLPVGIVYIPAPNTTFIPPNLVNPSCIATDGWLAPPSRIGATYTNRSYPMPYEPRQDNAAVGRWCPWPLQRFPPAKPGDGVYPYPDDGVERPPFNPCMSACVATNSDEDCCRGSHNDPNVCRGGLYAANAKRVCPDAYSFAYDDQTSTFIIPSGGGWEVVFCPAGRSTNILSTFGTQMQHLAASGNLTRQMLEDVASEDYIRSHSSAAVRGGHVSLRALAAFTLGLGLLTAL</sequence>
<evidence type="ECO:0000313" key="2">
    <source>
        <dbReference type="EMBL" id="EJT70719.1"/>
    </source>
</evidence>
<dbReference type="PIRSF" id="PIRSF002703">
    <property type="entry name" value="Thaumatin"/>
    <property type="match status" value="1"/>
</dbReference>
<organism evidence="2">
    <name type="scientific">Gaeumannomyces tritici (strain R3-111a-1)</name>
    <name type="common">Wheat and barley take-all root rot fungus</name>
    <name type="synonym">Gaeumannomyces graminis var. tritici</name>
    <dbReference type="NCBI Taxonomy" id="644352"/>
    <lineage>
        <taxon>Eukaryota</taxon>
        <taxon>Fungi</taxon>
        <taxon>Dikarya</taxon>
        <taxon>Ascomycota</taxon>
        <taxon>Pezizomycotina</taxon>
        <taxon>Sordariomycetes</taxon>
        <taxon>Sordariomycetidae</taxon>
        <taxon>Magnaporthales</taxon>
        <taxon>Magnaporthaceae</taxon>
        <taxon>Gaeumannomyces</taxon>
    </lineage>
</organism>
<dbReference type="AlphaFoldDB" id="J3PE19"/>
<evidence type="ECO:0000313" key="4">
    <source>
        <dbReference type="Proteomes" id="UP000006039"/>
    </source>
</evidence>
<evidence type="ECO:0008006" key="5">
    <source>
        <dbReference type="Google" id="ProtNLM"/>
    </source>
</evidence>
<feature type="disulfide bond" evidence="1">
    <location>
        <begin position="248"/>
        <end position="258"/>
    </location>
</feature>
<reference evidence="3" key="5">
    <citation type="submission" date="2018-04" db="UniProtKB">
        <authorList>
            <consortium name="EnsemblFungi"/>
        </authorList>
    </citation>
    <scope>IDENTIFICATION</scope>
    <source>
        <strain evidence="3">R3-111a-1</strain>
    </source>
</reference>
<dbReference type="HOGENOM" id="CLU_043181_7_0_1"/>
<dbReference type="SMART" id="SM00205">
    <property type="entry name" value="THN"/>
    <property type="match status" value="1"/>
</dbReference>
<dbReference type="Proteomes" id="UP000006039">
    <property type="component" value="Unassembled WGS sequence"/>
</dbReference>